<evidence type="ECO:0000256" key="1">
    <source>
        <dbReference type="ARBA" id="ARBA00022729"/>
    </source>
</evidence>
<feature type="chain" id="PRO_5002254694" description="FAS1 domain-containing protein" evidence="3">
    <location>
        <begin position="20"/>
        <end position="239"/>
    </location>
</feature>
<evidence type="ECO:0000313" key="6">
    <source>
        <dbReference type="Proteomes" id="UP000053328"/>
    </source>
</evidence>
<gene>
    <name evidence="5" type="ORF">PV08_01433</name>
</gene>
<feature type="region of interest" description="Disordered" evidence="2">
    <location>
        <begin position="37"/>
        <end position="91"/>
    </location>
</feature>
<protein>
    <recommendedName>
        <fullName evidence="4">FAS1 domain-containing protein</fullName>
    </recommendedName>
</protein>
<dbReference type="PROSITE" id="PS50213">
    <property type="entry name" value="FAS1"/>
    <property type="match status" value="1"/>
</dbReference>
<dbReference type="SUPFAM" id="SSF82153">
    <property type="entry name" value="FAS1 domain"/>
    <property type="match status" value="1"/>
</dbReference>
<dbReference type="PANTHER" id="PTHR28156:SF1">
    <property type="entry name" value="FAS1 DOMAIN-CONTAINING PROTEIN YDR262W"/>
    <property type="match status" value="1"/>
</dbReference>
<name>A0A0D2BQW3_9EURO</name>
<feature type="signal peptide" evidence="3">
    <location>
        <begin position="1"/>
        <end position="19"/>
    </location>
</feature>
<reference evidence="5 6" key="1">
    <citation type="submission" date="2015-01" db="EMBL/GenBank/DDBJ databases">
        <title>The Genome Sequence of Exophiala spinifera CBS89968.</title>
        <authorList>
            <consortium name="The Broad Institute Genomics Platform"/>
            <person name="Cuomo C."/>
            <person name="de Hoog S."/>
            <person name="Gorbushina A."/>
            <person name="Stielow B."/>
            <person name="Teixiera M."/>
            <person name="Abouelleil A."/>
            <person name="Chapman S.B."/>
            <person name="Priest M."/>
            <person name="Young S.K."/>
            <person name="Wortman J."/>
            <person name="Nusbaum C."/>
            <person name="Birren B."/>
        </authorList>
    </citation>
    <scope>NUCLEOTIDE SEQUENCE [LARGE SCALE GENOMIC DNA]</scope>
    <source>
        <strain evidence="5 6">CBS 89968</strain>
    </source>
</reference>
<feature type="compositionally biased region" description="Pro residues" evidence="2">
    <location>
        <begin position="58"/>
        <end position="67"/>
    </location>
</feature>
<keyword evidence="1 3" id="KW-0732">Signal</keyword>
<proteinExistence type="predicted"/>
<accession>A0A0D2BQW3</accession>
<feature type="domain" description="FAS1" evidence="4">
    <location>
        <begin position="89"/>
        <end position="236"/>
    </location>
</feature>
<keyword evidence="6" id="KW-1185">Reference proteome</keyword>
<sequence length="239" mass="25533">MRRAILLASLFSTLTLSAAISPFDHLFRDTIALHTQAEEGQGQGQDQGSSRHLQVPMNPGPLQPDGPPSTGDSGSGGGGGSGSNPSDSTLSISDILPQTRKINIFASLTRDISSVTGRLESTKPTDNTTLLAPLNSAMQALPRKPWEDRPGDDSVVSAARNEDKAARNLARFVEEHVVPTSPWEEGEGHKIKTLGGQELWWEHQDGKKVIMPGRLEVDGVVGRVGNGEIWAVKGVVNYA</sequence>
<evidence type="ECO:0000256" key="3">
    <source>
        <dbReference type="SAM" id="SignalP"/>
    </source>
</evidence>
<evidence type="ECO:0000259" key="4">
    <source>
        <dbReference type="PROSITE" id="PS50213"/>
    </source>
</evidence>
<dbReference type="EMBL" id="KN847492">
    <property type="protein sequence ID" value="KIW20855.1"/>
    <property type="molecule type" value="Genomic_DNA"/>
</dbReference>
<dbReference type="InterPro" id="IPR040200">
    <property type="entry name" value="Mug57-like"/>
</dbReference>
<dbReference type="RefSeq" id="XP_016241071.1">
    <property type="nucleotide sequence ID" value="XM_016375795.1"/>
</dbReference>
<dbReference type="GeneID" id="27328516"/>
<dbReference type="HOGENOM" id="CLU_091398_0_0_1"/>
<dbReference type="AlphaFoldDB" id="A0A0D2BQW3"/>
<dbReference type="Proteomes" id="UP000053328">
    <property type="component" value="Unassembled WGS sequence"/>
</dbReference>
<dbReference type="InterPro" id="IPR000782">
    <property type="entry name" value="FAS1_domain"/>
</dbReference>
<evidence type="ECO:0000313" key="5">
    <source>
        <dbReference type="EMBL" id="KIW20855.1"/>
    </source>
</evidence>
<dbReference type="VEuPathDB" id="FungiDB:PV08_01433"/>
<dbReference type="STRING" id="91928.A0A0D2BQW3"/>
<evidence type="ECO:0000256" key="2">
    <source>
        <dbReference type="SAM" id="MobiDB-lite"/>
    </source>
</evidence>
<dbReference type="Gene3D" id="2.30.180.10">
    <property type="entry name" value="FAS1 domain"/>
    <property type="match status" value="1"/>
</dbReference>
<dbReference type="OrthoDB" id="5551751at2759"/>
<feature type="compositionally biased region" description="Gly residues" evidence="2">
    <location>
        <begin position="73"/>
        <end position="82"/>
    </location>
</feature>
<dbReference type="InterPro" id="IPR036378">
    <property type="entry name" value="FAS1_dom_sf"/>
</dbReference>
<dbReference type="PANTHER" id="PTHR28156">
    <property type="entry name" value="FAS1 DOMAIN-CONTAINING PROTEIN YDR262W"/>
    <property type="match status" value="1"/>
</dbReference>
<organism evidence="5 6">
    <name type="scientific">Exophiala spinifera</name>
    <dbReference type="NCBI Taxonomy" id="91928"/>
    <lineage>
        <taxon>Eukaryota</taxon>
        <taxon>Fungi</taxon>
        <taxon>Dikarya</taxon>
        <taxon>Ascomycota</taxon>
        <taxon>Pezizomycotina</taxon>
        <taxon>Eurotiomycetes</taxon>
        <taxon>Chaetothyriomycetidae</taxon>
        <taxon>Chaetothyriales</taxon>
        <taxon>Herpotrichiellaceae</taxon>
        <taxon>Exophiala</taxon>
    </lineage>
</organism>